<name>A0A9D4QJ31_RHISA</name>
<dbReference type="AlphaFoldDB" id="A0A9D4QJ31"/>
<gene>
    <name evidence="2" type="ORF">HPB52_004079</name>
</gene>
<evidence type="ECO:0000313" key="2">
    <source>
        <dbReference type="EMBL" id="KAH7982316.1"/>
    </source>
</evidence>
<feature type="chain" id="PRO_5039511639" evidence="1">
    <location>
        <begin position="21"/>
        <end position="180"/>
    </location>
</feature>
<evidence type="ECO:0000313" key="3">
    <source>
        <dbReference type="Proteomes" id="UP000821837"/>
    </source>
</evidence>
<feature type="signal peptide" evidence="1">
    <location>
        <begin position="1"/>
        <end position="20"/>
    </location>
</feature>
<evidence type="ECO:0000256" key="1">
    <source>
        <dbReference type="SAM" id="SignalP"/>
    </source>
</evidence>
<keyword evidence="1" id="KW-0732">Signal</keyword>
<protein>
    <submittedName>
        <fullName evidence="2">Uncharacterized protein</fullName>
    </submittedName>
</protein>
<dbReference type="EMBL" id="JABSTV010001245">
    <property type="protein sequence ID" value="KAH7982316.1"/>
    <property type="molecule type" value="Genomic_DNA"/>
</dbReference>
<reference evidence="2" key="2">
    <citation type="submission" date="2021-09" db="EMBL/GenBank/DDBJ databases">
        <authorList>
            <person name="Jia N."/>
            <person name="Wang J."/>
            <person name="Shi W."/>
            <person name="Du L."/>
            <person name="Sun Y."/>
            <person name="Zhan W."/>
            <person name="Jiang J."/>
            <person name="Wang Q."/>
            <person name="Zhang B."/>
            <person name="Ji P."/>
            <person name="Sakyi L.B."/>
            <person name="Cui X."/>
            <person name="Yuan T."/>
            <person name="Jiang B."/>
            <person name="Yang W."/>
            <person name="Lam T.T.-Y."/>
            <person name="Chang Q."/>
            <person name="Ding S."/>
            <person name="Wang X."/>
            <person name="Zhu J."/>
            <person name="Ruan X."/>
            <person name="Zhao L."/>
            <person name="Wei J."/>
            <person name="Que T."/>
            <person name="Du C."/>
            <person name="Cheng J."/>
            <person name="Dai P."/>
            <person name="Han X."/>
            <person name="Huang E."/>
            <person name="Gao Y."/>
            <person name="Liu J."/>
            <person name="Shao H."/>
            <person name="Ye R."/>
            <person name="Li L."/>
            <person name="Wei W."/>
            <person name="Wang X."/>
            <person name="Wang C."/>
            <person name="Huo Q."/>
            <person name="Li W."/>
            <person name="Guo W."/>
            <person name="Chen H."/>
            <person name="Chen S."/>
            <person name="Zhou L."/>
            <person name="Zhou L."/>
            <person name="Ni X."/>
            <person name="Tian J."/>
            <person name="Zhou Y."/>
            <person name="Sheng Y."/>
            <person name="Liu T."/>
            <person name="Pan Y."/>
            <person name="Xia L."/>
            <person name="Li J."/>
            <person name="Zhao F."/>
            <person name="Cao W."/>
        </authorList>
    </citation>
    <scope>NUCLEOTIDE SEQUENCE</scope>
    <source>
        <strain evidence="2">Rsan-2018</strain>
        <tissue evidence="2">Larvae</tissue>
    </source>
</reference>
<comment type="caution">
    <text evidence="2">The sequence shown here is derived from an EMBL/GenBank/DDBJ whole genome shotgun (WGS) entry which is preliminary data.</text>
</comment>
<organism evidence="2 3">
    <name type="scientific">Rhipicephalus sanguineus</name>
    <name type="common">Brown dog tick</name>
    <name type="synonym">Ixodes sanguineus</name>
    <dbReference type="NCBI Taxonomy" id="34632"/>
    <lineage>
        <taxon>Eukaryota</taxon>
        <taxon>Metazoa</taxon>
        <taxon>Ecdysozoa</taxon>
        <taxon>Arthropoda</taxon>
        <taxon>Chelicerata</taxon>
        <taxon>Arachnida</taxon>
        <taxon>Acari</taxon>
        <taxon>Parasitiformes</taxon>
        <taxon>Ixodida</taxon>
        <taxon>Ixodoidea</taxon>
        <taxon>Ixodidae</taxon>
        <taxon>Rhipicephalinae</taxon>
        <taxon>Rhipicephalus</taxon>
        <taxon>Rhipicephalus</taxon>
    </lineage>
</organism>
<accession>A0A9D4QJ31</accession>
<dbReference type="Proteomes" id="UP000821837">
    <property type="component" value="Chromosome 1"/>
</dbReference>
<keyword evidence="3" id="KW-1185">Reference proteome</keyword>
<proteinExistence type="predicted"/>
<sequence>MLRLLAVFVLFYSVPMQCTTSSSQSCETKQCTEDCGVRHGYPINFTVVGTCENDTCRCMYYSYCQEKACAEVCLKDYGHKKNMTSLCKGRMCYCYWHNKCVQTECVPLCEERHPDKEMIDVFCKNDVCVCKWLEGVARTSMPGAAPVGGLEVEMEHPLIGSRAIFVDVESREVKKKAAAS</sequence>
<dbReference type="PROSITE" id="PS51257">
    <property type="entry name" value="PROKAR_LIPOPROTEIN"/>
    <property type="match status" value="1"/>
</dbReference>
<reference evidence="2" key="1">
    <citation type="journal article" date="2020" name="Cell">
        <title>Large-Scale Comparative Analyses of Tick Genomes Elucidate Their Genetic Diversity and Vector Capacities.</title>
        <authorList>
            <consortium name="Tick Genome and Microbiome Consortium (TIGMIC)"/>
            <person name="Jia N."/>
            <person name="Wang J."/>
            <person name="Shi W."/>
            <person name="Du L."/>
            <person name="Sun Y."/>
            <person name="Zhan W."/>
            <person name="Jiang J.F."/>
            <person name="Wang Q."/>
            <person name="Zhang B."/>
            <person name="Ji P."/>
            <person name="Bell-Sakyi L."/>
            <person name="Cui X.M."/>
            <person name="Yuan T.T."/>
            <person name="Jiang B.G."/>
            <person name="Yang W.F."/>
            <person name="Lam T.T."/>
            <person name="Chang Q.C."/>
            <person name="Ding S.J."/>
            <person name="Wang X.J."/>
            <person name="Zhu J.G."/>
            <person name="Ruan X.D."/>
            <person name="Zhao L."/>
            <person name="Wei J.T."/>
            <person name="Ye R.Z."/>
            <person name="Que T.C."/>
            <person name="Du C.H."/>
            <person name="Zhou Y.H."/>
            <person name="Cheng J.X."/>
            <person name="Dai P.F."/>
            <person name="Guo W.B."/>
            <person name="Han X.H."/>
            <person name="Huang E.J."/>
            <person name="Li L.F."/>
            <person name="Wei W."/>
            <person name="Gao Y.C."/>
            <person name="Liu J.Z."/>
            <person name="Shao H.Z."/>
            <person name="Wang X."/>
            <person name="Wang C.C."/>
            <person name="Yang T.C."/>
            <person name="Huo Q.B."/>
            <person name="Li W."/>
            <person name="Chen H.Y."/>
            <person name="Chen S.E."/>
            <person name="Zhou L.G."/>
            <person name="Ni X.B."/>
            <person name="Tian J.H."/>
            <person name="Sheng Y."/>
            <person name="Liu T."/>
            <person name="Pan Y.S."/>
            <person name="Xia L.Y."/>
            <person name="Li J."/>
            <person name="Zhao F."/>
            <person name="Cao W.C."/>
        </authorList>
    </citation>
    <scope>NUCLEOTIDE SEQUENCE</scope>
    <source>
        <strain evidence="2">Rsan-2018</strain>
    </source>
</reference>